<dbReference type="Pfam" id="PF00107">
    <property type="entry name" value="ADH_zinc_N"/>
    <property type="match status" value="1"/>
</dbReference>
<dbReference type="InterPro" id="IPR013149">
    <property type="entry name" value="ADH-like_C"/>
</dbReference>
<organism evidence="2 3">
    <name type="scientific">Hymenobacter ginkgonis</name>
    <dbReference type="NCBI Taxonomy" id="2682976"/>
    <lineage>
        <taxon>Bacteria</taxon>
        <taxon>Pseudomonadati</taxon>
        <taxon>Bacteroidota</taxon>
        <taxon>Cytophagia</taxon>
        <taxon>Cytophagales</taxon>
        <taxon>Hymenobacteraceae</taxon>
        <taxon>Hymenobacter</taxon>
    </lineage>
</organism>
<dbReference type="Proteomes" id="UP000441336">
    <property type="component" value="Unassembled WGS sequence"/>
</dbReference>
<evidence type="ECO:0000259" key="1">
    <source>
        <dbReference type="SMART" id="SM00829"/>
    </source>
</evidence>
<keyword evidence="3" id="KW-1185">Reference proteome</keyword>
<dbReference type="Gene3D" id="3.90.180.10">
    <property type="entry name" value="Medium-chain alcohol dehydrogenases, catalytic domain"/>
    <property type="match status" value="1"/>
</dbReference>
<accession>A0A7K1TAY5</accession>
<evidence type="ECO:0000313" key="3">
    <source>
        <dbReference type="Proteomes" id="UP000441336"/>
    </source>
</evidence>
<reference evidence="2 3" key="1">
    <citation type="submission" date="2019-12" db="EMBL/GenBank/DDBJ databases">
        <title>Hymenobacter sp. HMF4947 Genome sequencing and assembly.</title>
        <authorList>
            <person name="Kang H."/>
            <person name="Cha I."/>
            <person name="Kim H."/>
            <person name="Joh K."/>
        </authorList>
    </citation>
    <scope>NUCLEOTIDE SEQUENCE [LARGE SCALE GENOMIC DNA]</scope>
    <source>
        <strain evidence="2 3">HMF4947</strain>
    </source>
</reference>
<sequence>MKAAIMYPQGDGPHYAEVVEPVAQDDDQLVLRVSAAALKHFDGGRAKGTHYSSQPNHAQPAQVIGGDAVGTLPDGTRVFALGVGGTLAERALIDRRRLVALPPHLDDATAAALPNAVIGAGMALRFRAGIQPGETVLINGATGFTGRVAVQLAKHYGAGHVIATGRNPASLQALLALGADKVLSVQQAEEAFVAQLQALHTSSPIDVLIDYLWGHSAELLLRALQGTGSFTHRVRFVSVGTMLGDSVALSGATLRSTDLHLSGSGLGSWSRQEVSHLFAEMLPEAFQLAAAGRLLVETVTVPLADIARVWEIAVPAGARLVVLP</sequence>
<proteinExistence type="predicted"/>
<dbReference type="SUPFAM" id="SSF50129">
    <property type="entry name" value="GroES-like"/>
    <property type="match status" value="1"/>
</dbReference>
<dbReference type="GO" id="GO:0016491">
    <property type="term" value="F:oxidoreductase activity"/>
    <property type="evidence" value="ECO:0007669"/>
    <property type="project" value="InterPro"/>
</dbReference>
<dbReference type="SMART" id="SM00829">
    <property type="entry name" value="PKS_ER"/>
    <property type="match status" value="1"/>
</dbReference>
<dbReference type="InterPro" id="IPR020843">
    <property type="entry name" value="ER"/>
</dbReference>
<dbReference type="AlphaFoldDB" id="A0A7K1TAY5"/>
<comment type="caution">
    <text evidence="2">The sequence shown here is derived from an EMBL/GenBank/DDBJ whole genome shotgun (WGS) entry which is preliminary data.</text>
</comment>
<feature type="domain" description="Enoyl reductase (ER)" evidence="1">
    <location>
        <begin position="10"/>
        <end position="323"/>
    </location>
</feature>
<dbReference type="EMBL" id="WQKZ01000001">
    <property type="protein sequence ID" value="MVN75545.1"/>
    <property type="molecule type" value="Genomic_DNA"/>
</dbReference>
<protein>
    <submittedName>
        <fullName evidence="2">Zinc-binding dehydrogenase</fullName>
    </submittedName>
</protein>
<dbReference type="SUPFAM" id="SSF51735">
    <property type="entry name" value="NAD(P)-binding Rossmann-fold domains"/>
    <property type="match status" value="1"/>
</dbReference>
<dbReference type="PANTHER" id="PTHR43677">
    <property type="entry name" value="SHORT-CHAIN DEHYDROGENASE/REDUCTASE"/>
    <property type="match status" value="1"/>
</dbReference>
<dbReference type="InterPro" id="IPR011032">
    <property type="entry name" value="GroES-like_sf"/>
</dbReference>
<name>A0A7K1TAY5_9BACT</name>
<dbReference type="Gene3D" id="3.40.50.720">
    <property type="entry name" value="NAD(P)-binding Rossmann-like Domain"/>
    <property type="match status" value="1"/>
</dbReference>
<dbReference type="PANTHER" id="PTHR43677:SF11">
    <property type="entry name" value="ZINC-CONTAINING ALCOHOL DEHYDROGENASE"/>
    <property type="match status" value="1"/>
</dbReference>
<dbReference type="InterPro" id="IPR051397">
    <property type="entry name" value="Zn-ADH-like_protein"/>
</dbReference>
<gene>
    <name evidence="2" type="ORF">GO988_04325</name>
</gene>
<evidence type="ECO:0000313" key="2">
    <source>
        <dbReference type="EMBL" id="MVN75545.1"/>
    </source>
</evidence>
<dbReference type="InterPro" id="IPR036291">
    <property type="entry name" value="NAD(P)-bd_dom_sf"/>
</dbReference>